<name>A0A671KYS2_9TELE</name>
<reference evidence="5" key="1">
    <citation type="submission" date="2025-08" db="UniProtKB">
        <authorList>
            <consortium name="Ensembl"/>
        </authorList>
    </citation>
    <scope>IDENTIFICATION</scope>
</reference>
<reference evidence="5" key="2">
    <citation type="submission" date="2025-09" db="UniProtKB">
        <authorList>
            <consortium name="Ensembl"/>
        </authorList>
    </citation>
    <scope>IDENTIFICATION</scope>
</reference>
<dbReference type="KEGG" id="sanh:107681430"/>
<dbReference type="Pfam" id="PF00106">
    <property type="entry name" value="adh_short"/>
    <property type="match status" value="1"/>
</dbReference>
<dbReference type="InterPro" id="IPR036291">
    <property type="entry name" value="NAD(P)-bd_dom_sf"/>
</dbReference>
<dbReference type="PANTHER" id="PTHR43157:SF54">
    <property type="entry name" value="RETINOL DEHYDROGENASE 12-LIKE ISOFORM X1-RELATED"/>
    <property type="match status" value="1"/>
</dbReference>
<dbReference type="OrthoDB" id="191139at2759"/>
<dbReference type="Ensembl" id="ENSSANT00000013978.1">
    <property type="protein sequence ID" value="ENSSANP00000013094.1"/>
    <property type="gene ID" value="ENSSANG00000006986.1"/>
</dbReference>
<comment type="similarity">
    <text evidence="1 3">Belongs to the short-chain dehydrogenases/reductases (SDR) family.</text>
</comment>
<dbReference type="PRINTS" id="PR00081">
    <property type="entry name" value="GDHRDH"/>
</dbReference>
<keyword evidence="2" id="KW-0560">Oxidoreductase</keyword>
<dbReference type="Gene3D" id="3.40.50.720">
    <property type="entry name" value="NAD(P)-binding Rossmann-like Domain"/>
    <property type="match status" value="1"/>
</dbReference>
<keyword evidence="4" id="KW-1133">Transmembrane helix</keyword>
<keyword evidence="6" id="KW-1185">Reference proteome</keyword>
<keyword evidence="4" id="KW-0812">Transmembrane</keyword>
<evidence type="ECO:0000313" key="6">
    <source>
        <dbReference type="Proteomes" id="UP000472260"/>
    </source>
</evidence>
<dbReference type="AlphaFoldDB" id="A0A671KYS2"/>
<accession>A0A671KYS2</accession>
<dbReference type="SUPFAM" id="SSF51735">
    <property type="entry name" value="NAD(P)-binding Rossmann-fold domains"/>
    <property type="match status" value="1"/>
</dbReference>
<evidence type="ECO:0000313" key="5">
    <source>
        <dbReference type="Ensembl" id="ENSSANP00000013094.1"/>
    </source>
</evidence>
<dbReference type="PANTHER" id="PTHR43157">
    <property type="entry name" value="PHOSPHATIDYLINOSITOL-GLYCAN BIOSYNTHESIS CLASS F PROTEIN-RELATED"/>
    <property type="match status" value="1"/>
</dbReference>
<keyword evidence="4" id="KW-0472">Membrane</keyword>
<dbReference type="GeneID" id="107681430"/>
<dbReference type="PRINTS" id="PR00080">
    <property type="entry name" value="SDRFAMILY"/>
</dbReference>
<evidence type="ECO:0000256" key="3">
    <source>
        <dbReference type="RuleBase" id="RU000363"/>
    </source>
</evidence>
<dbReference type="Proteomes" id="UP000472260">
    <property type="component" value="Unassembled WGS sequence"/>
</dbReference>
<evidence type="ECO:0000256" key="2">
    <source>
        <dbReference type="ARBA" id="ARBA00023002"/>
    </source>
</evidence>
<gene>
    <name evidence="5" type="primary">LOC107681430</name>
</gene>
<feature type="transmembrane region" description="Helical" evidence="4">
    <location>
        <begin position="12"/>
        <end position="31"/>
    </location>
</feature>
<dbReference type="InterPro" id="IPR002347">
    <property type="entry name" value="SDR_fam"/>
</dbReference>
<dbReference type="GO" id="GO:0016491">
    <property type="term" value="F:oxidoreductase activity"/>
    <property type="evidence" value="ECO:0007669"/>
    <property type="project" value="UniProtKB-KW"/>
</dbReference>
<organism evidence="5 6">
    <name type="scientific">Sinocyclocheilus anshuiensis</name>
    <dbReference type="NCBI Taxonomy" id="1608454"/>
    <lineage>
        <taxon>Eukaryota</taxon>
        <taxon>Metazoa</taxon>
        <taxon>Chordata</taxon>
        <taxon>Craniata</taxon>
        <taxon>Vertebrata</taxon>
        <taxon>Euteleostomi</taxon>
        <taxon>Actinopterygii</taxon>
        <taxon>Neopterygii</taxon>
        <taxon>Teleostei</taxon>
        <taxon>Ostariophysi</taxon>
        <taxon>Cypriniformes</taxon>
        <taxon>Cyprinidae</taxon>
        <taxon>Cyprininae</taxon>
        <taxon>Sinocyclocheilus</taxon>
    </lineage>
</organism>
<protein>
    <submittedName>
        <fullName evidence="5">Retinol dehydrogenase 13-like</fullName>
    </submittedName>
</protein>
<proteinExistence type="inferred from homology"/>
<evidence type="ECO:0000256" key="4">
    <source>
        <dbReference type="SAM" id="Phobius"/>
    </source>
</evidence>
<sequence length="328" mass="36365">MRDQVTSSDRVNYGAVIALVAISFMLLRKWIAGGVCKSRACLDGKTVVITGANTGIGMETAKDMARRGARVVMACRDLTRAENAAEYIRRSTGNGNVVIRHLNLASLYSVQEFVKEFIATEERLDILINNAGVMMCPKWITEDGFETQLAVNHLGHFLLTNLLLGMLKRSSPSHVVNLSSIAHVGGKIEFDDLFFDKRPYSPLLSYKQSKLANVLFSRELARRMKGTGVSSYCLHPGVIRTELIRHILVRFPVLKIILSLPCILLMKTPWQGAQTSIYCAVTEGLESKSGCYFSDCAEKDPAPEGKDDEVARRLWEESAGLVGLNPRR</sequence>
<dbReference type="RefSeq" id="XP_016333219.1">
    <property type="nucleotide sequence ID" value="XM_016477733.1"/>
</dbReference>
<evidence type="ECO:0000256" key="1">
    <source>
        <dbReference type="ARBA" id="ARBA00006484"/>
    </source>
</evidence>